<dbReference type="InterPro" id="IPR007271">
    <property type="entry name" value="Nuc_sug_transpt"/>
</dbReference>
<keyword evidence="7" id="KW-1185">Reference proteome</keyword>
<feature type="transmembrane region" description="Helical" evidence="5">
    <location>
        <begin position="113"/>
        <end position="135"/>
    </location>
</feature>
<accession>T0QKT3</accession>
<proteinExistence type="predicted"/>
<evidence type="ECO:0000256" key="3">
    <source>
        <dbReference type="ARBA" id="ARBA00022989"/>
    </source>
</evidence>
<feature type="transmembrane region" description="Helical" evidence="5">
    <location>
        <begin position="141"/>
        <end position="161"/>
    </location>
</feature>
<dbReference type="OrthoDB" id="29773at2759"/>
<gene>
    <name evidence="6" type="ORF">SDRG_04356</name>
</gene>
<dbReference type="AlphaFoldDB" id="T0QKT3"/>
<protein>
    <recommendedName>
        <fullName evidence="8">EamA domain-containing protein</fullName>
    </recommendedName>
</protein>
<dbReference type="OMA" id="CFIFEEL"/>
<dbReference type="GO" id="GO:0000139">
    <property type="term" value="C:Golgi membrane"/>
    <property type="evidence" value="ECO:0007669"/>
    <property type="project" value="InterPro"/>
</dbReference>
<keyword evidence="3 5" id="KW-1133">Transmembrane helix</keyword>
<keyword evidence="2 5" id="KW-0812">Transmembrane</keyword>
<dbReference type="VEuPathDB" id="FungiDB:SDRG_04356"/>
<dbReference type="InParanoid" id="T0QKT3"/>
<organism evidence="6 7">
    <name type="scientific">Saprolegnia diclina (strain VS20)</name>
    <dbReference type="NCBI Taxonomy" id="1156394"/>
    <lineage>
        <taxon>Eukaryota</taxon>
        <taxon>Sar</taxon>
        <taxon>Stramenopiles</taxon>
        <taxon>Oomycota</taxon>
        <taxon>Saprolegniomycetes</taxon>
        <taxon>Saprolegniales</taxon>
        <taxon>Saprolegniaceae</taxon>
        <taxon>Saprolegnia</taxon>
    </lineage>
</organism>
<evidence type="ECO:0000313" key="7">
    <source>
        <dbReference type="Proteomes" id="UP000030762"/>
    </source>
</evidence>
<dbReference type="PANTHER" id="PTHR13146">
    <property type="match status" value="1"/>
</dbReference>
<keyword evidence="4 5" id="KW-0472">Membrane</keyword>
<feature type="transmembrane region" description="Helical" evidence="5">
    <location>
        <begin position="201"/>
        <end position="224"/>
    </location>
</feature>
<dbReference type="PANTHER" id="PTHR13146:SF6">
    <property type="entry name" value="THH1_TOM1_TOM3 DOMAIN-CONTAINING PROTEIN"/>
    <property type="match status" value="1"/>
</dbReference>
<feature type="transmembrane region" description="Helical" evidence="5">
    <location>
        <begin position="353"/>
        <end position="371"/>
    </location>
</feature>
<sequence length="391" mass="42948">MHPTPQAIAVVTLLTGALNTILMKMQFSVVSLGSESCATTSTTGHATSTLLCAFNKPWFGVLQVKLGMTLCLVYLFARKKLLHRSFLETPVHAASMTMYDALRAPETPTCTTLVATIIPAALDLVQSVFSFIGLLWIPASIYQMSGGSMLIFSAFLSVKFLHVRLFTYHYVSIALVAFALVCVSAASYAQSPSMHSAADDGANMAIGLFFILLSRFLYSVNIAIEEYFMTTLHVSPVLQAGMEGIWGLVLFVPLVPCLSYTAPGSSALSTIWHEDFGDTWIKLRHSPSLVVLVVLYVLCVATYNVAANWVTKHMSSIVRSMIENGRTLGVWLLGLGLYYVANEPSMGESWTSWSWLELLGFGLLVYATLAYKQVVRYPCQSVYRDGFIPIH</sequence>
<comment type="subcellular location">
    <subcellularLocation>
        <location evidence="1">Membrane</location>
        <topology evidence="1">Multi-pass membrane protein</topology>
    </subcellularLocation>
</comment>
<evidence type="ECO:0000313" key="6">
    <source>
        <dbReference type="EMBL" id="EQC38659.1"/>
    </source>
</evidence>
<dbReference type="Proteomes" id="UP000030762">
    <property type="component" value="Unassembled WGS sequence"/>
</dbReference>
<dbReference type="Pfam" id="PF04142">
    <property type="entry name" value="Nuc_sug_transp"/>
    <property type="match status" value="1"/>
</dbReference>
<evidence type="ECO:0008006" key="8">
    <source>
        <dbReference type="Google" id="ProtNLM"/>
    </source>
</evidence>
<feature type="transmembrane region" description="Helical" evidence="5">
    <location>
        <begin position="245"/>
        <end position="262"/>
    </location>
</feature>
<reference evidence="6 7" key="1">
    <citation type="submission" date="2012-04" db="EMBL/GenBank/DDBJ databases">
        <title>The Genome Sequence of Saprolegnia declina VS20.</title>
        <authorList>
            <consortium name="The Broad Institute Genome Sequencing Platform"/>
            <person name="Russ C."/>
            <person name="Nusbaum C."/>
            <person name="Tyler B."/>
            <person name="van West P."/>
            <person name="Dieguez-Uribeondo J."/>
            <person name="de Bruijn I."/>
            <person name="Tripathy S."/>
            <person name="Jiang R."/>
            <person name="Young S.K."/>
            <person name="Zeng Q."/>
            <person name="Gargeya S."/>
            <person name="Fitzgerald M."/>
            <person name="Haas B."/>
            <person name="Abouelleil A."/>
            <person name="Alvarado L."/>
            <person name="Arachchi H.M."/>
            <person name="Berlin A."/>
            <person name="Chapman S.B."/>
            <person name="Goldberg J."/>
            <person name="Griggs A."/>
            <person name="Gujja S."/>
            <person name="Hansen M."/>
            <person name="Howarth C."/>
            <person name="Imamovic A."/>
            <person name="Larimer J."/>
            <person name="McCowen C."/>
            <person name="Montmayeur A."/>
            <person name="Murphy C."/>
            <person name="Neiman D."/>
            <person name="Pearson M."/>
            <person name="Priest M."/>
            <person name="Roberts A."/>
            <person name="Saif S."/>
            <person name="Shea T."/>
            <person name="Sisk P."/>
            <person name="Sykes S."/>
            <person name="Wortman J."/>
            <person name="Nusbaum C."/>
            <person name="Birren B."/>
        </authorList>
    </citation>
    <scope>NUCLEOTIDE SEQUENCE [LARGE SCALE GENOMIC DNA]</scope>
    <source>
        <strain evidence="6 7">VS20</strain>
    </source>
</reference>
<name>T0QKT3_SAPDV</name>
<dbReference type="EMBL" id="JH767141">
    <property type="protein sequence ID" value="EQC38659.1"/>
    <property type="molecule type" value="Genomic_DNA"/>
</dbReference>
<feature type="transmembrane region" description="Helical" evidence="5">
    <location>
        <begin position="168"/>
        <end position="189"/>
    </location>
</feature>
<evidence type="ECO:0000256" key="2">
    <source>
        <dbReference type="ARBA" id="ARBA00022692"/>
    </source>
</evidence>
<feature type="transmembrane region" description="Helical" evidence="5">
    <location>
        <begin position="323"/>
        <end position="341"/>
    </location>
</feature>
<evidence type="ECO:0000256" key="4">
    <source>
        <dbReference type="ARBA" id="ARBA00023136"/>
    </source>
</evidence>
<dbReference type="RefSeq" id="XP_008608251.1">
    <property type="nucleotide sequence ID" value="XM_008610029.1"/>
</dbReference>
<feature type="transmembrane region" description="Helical" evidence="5">
    <location>
        <begin position="289"/>
        <end position="311"/>
    </location>
</feature>
<feature type="transmembrane region" description="Helical" evidence="5">
    <location>
        <begin position="57"/>
        <end position="77"/>
    </location>
</feature>
<dbReference type="eggNOG" id="KOG3912">
    <property type="taxonomic scope" value="Eukaryota"/>
</dbReference>
<evidence type="ECO:0000256" key="1">
    <source>
        <dbReference type="ARBA" id="ARBA00004141"/>
    </source>
</evidence>
<evidence type="ECO:0000256" key="5">
    <source>
        <dbReference type="SAM" id="Phobius"/>
    </source>
</evidence>
<dbReference type="GO" id="GO:0015165">
    <property type="term" value="F:pyrimidine nucleotide-sugar transmembrane transporter activity"/>
    <property type="evidence" value="ECO:0007669"/>
    <property type="project" value="InterPro"/>
</dbReference>
<dbReference type="GeneID" id="19945083"/>